<evidence type="ECO:0000259" key="9">
    <source>
        <dbReference type="PROSITE" id="PS50801"/>
    </source>
</evidence>
<accession>H3GTT4</accession>
<dbReference type="InterPro" id="IPR006012">
    <property type="entry name" value="Syntaxin/epimorphin_CS"/>
</dbReference>
<dbReference type="eggNOG" id="KOG0810">
    <property type="taxonomic scope" value="Eukaryota"/>
</dbReference>
<dbReference type="OMA" id="VIIFSHE"/>
<dbReference type="GO" id="GO:0005484">
    <property type="term" value="F:SNAP receptor activity"/>
    <property type="evidence" value="ECO:0007669"/>
    <property type="project" value="InterPro"/>
</dbReference>
<evidence type="ECO:0000313" key="11">
    <source>
        <dbReference type="Proteomes" id="UP000005238"/>
    </source>
</evidence>
<feature type="transmembrane region" description="Helical" evidence="7">
    <location>
        <begin position="374"/>
        <end position="394"/>
    </location>
</feature>
<dbReference type="PANTHER" id="PTHR43310">
    <property type="entry name" value="SULFATE TRANSPORTER YBAR-RELATED"/>
    <property type="match status" value="1"/>
</dbReference>
<dbReference type="SMART" id="SM00397">
    <property type="entry name" value="t_SNARE"/>
    <property type="match status" value="1"/>
</dbReference>
<dbReference type="GO" id="GO:0016192">
    <property type="term" value="P:vesicle-mediated transport"/>
    <property type="evidence" value="ECO:0007669"/>
    <property type="project" value="InterPro"/>
</dbReference>
<dbReference type="Pfam" id="PF00916">
    <property type="entry name" value="Sulfate_transp"/>
    <property type="match status" value="1"/>
</dbReference>
<proteinExistence type="inferred from homology"/>
<dbReference type="GO" id="GO:0016020">
    <property type="term" value="C:membrane"/>
    <property type="evidence" value="ECO:0000318"/>
    <property type="project" value="GO_Central"/>
</dbReference>
<dbReference type="SUPFAM" id="SSF52091">
    <property type="entry name" value="SpoIIaa-like"/>
    <property type="match status" value="1"/>
</dbReference>
<feature type="transmembrane region" description="Helical" evidence="7">
    <location>
        <begin position="114"/>
        <end position="132"/>
    </location>
</feature>
<evidence type="ECO:0000256" key="1">
    <source>
        <dbReference type="ARBA" id="ARBA00004141"/>
    </source>
</evidence>
<feature type="transmembrane region" description="Helical" evidence="7">
    <location>
        <begin position="152"/>
        <end position="173"/>
    </location>
</feature>
<dbReference type="SMART" id="SM00503">
    <property type="entry name" value="SynN"/>
    <property type="match status" value="1"/>
</dbReference>
<name>H3GTT4_PHYRM</name>
<evidence type="ECO:0000256" key="7">
    <source>
        <dbReference type="SAM" id="Phobius"/>
    </source>
</evidence>
<feature type="transmembrane region" description="Helical" evidence="7">
    <location>
        <begin position="276"/>
        <end position="296"/>
    </location>
</feature>
<dbReference type="InterPro" id="IPR052706">
    <property type="entry name" value="Membrane-Transporter-like"/>
</dbReference>
<feature type="transmembrane region" description="Helical" evidence="7">
    <location>
        <begin position="406"/>
        <end position="439"/>
    </location>
</feature>
<dbReference type="PANTHER" id="PTHR43310:SF2">
    <property type="entry name" value="SLC26A_SULP TRANSPORTER DOMAIN-CONTAINING PROTEIN"/>
    <property type="match status" value="1"/>
</dbReference>
<sequence length="954" mass="104262">MAPGASKDNPQQVAHFTNAIMYGIINSILTIPTMYGYAVILFSHRDFEDFMPALSKLVIFSSVVHQVMFTLMSSLPFSIGQVQDAGLIFLSTMATSICNSLGEDVPVEAKVTTAIVTIGIATASLGVCLVVMGRLKLAALASYLPMPVIGGYLAFIGIFCFYAGLALCTGLVVNNIESMISVFDSAHDVLLCVPGILGGAFLLVVSQRYDNSFILSAAILVMPVVFFFIMLVGGISMDDARDGGWIDPAKDPATVSELLNLFDFSQVHWGQLPKQFGTWVGMVFIVAFSSCLDIAAIELDMGSKLDFNHELKTVGWSNIVSGLLGGYTGSYIFSQTIFTYRSKTNSRIVGVCVIISEFAIVLAPVSVMSYVPRFFFAATLIFIAIDLMIEWLVLTYKKLSLREYAVLWMTFVAVNLVSLDVGMLIGVGIAILNFLLGYVRLPVVNRQPRTSDAARTLEERRVLEHKRDAIAFFELSGFLFFGSSVQILDGVQKAVYVHKKLPGSDDEVGANYLGDADMPLTPEENRKPLIECLDGTSVTDPDAVPTEYVVMDFTGVTAMDATAARSAFLILQKYCSNHNITVLYAGALPDIRDVLVKNEITGQESFYSSADSALKFCEDQLLRGVTGAETAAARVSSHPDGGDRANGGGGGKAVEMLDRLAEIKGKAPPADQVAIDVERRSVVRPKFMEAFFKDVEDMQMDLANISLASQQITELNGKAILATSNVEEQAVSTEFGFVIETTNKLAGHAKGLLELLKKESAERKKEKSTPLSEIRIRDNMCATLTKKFMDSMKDYQKAQQKYKTDMKNKVKRQVQIVKPDASEAEIDAVMRSGDPGSIYKSAILQGGAAESITDVFLHCQDKYQDVLKLEQSVAELHQMFLDLALLVEQQGELLDQIDYQVRTAANYVEQGNQEVQKAIKYQKAHRKKMCCLLGIGVAILLAIVIIALVLKKAS</sequence>
<dbReference type="Proteomes" id="UP000005238">
    <property type="component" value="Unassembled WGS sequence"/>
</dbReference>
<evidence type="ECO:0008006" key="12">
    <source>
        <dbReference type="Google" id="ProtNLM"/>
    </source>
</evidence>
<dbReference type="Pfam" id="PF05739">
    <property type="entry name" value="SNARE"/>
    <property type="match status" value="1"/>
</dbReference>
<feature type="transmembrane region" description="Helical" evidence="7">
    <location>
        <begin position="54"/>
        <end position="79"/>
    </location>
</feature>
<keyword evidence="5 7" id="KW-0472">Membrane</keyword>
<dbReference type="VEuPathDB" id="FungiDB:KRP22_7482"/>
<dbReference type="SUPFAM" id="SSF47661">
    <property type="entry name" value="t-snare proteins"/>
    <property type="match status" value="1"/>
</dbReference>
<evidence type="ECO:0000256" key="3">
    <source>
        <dbReference type="ARBA" id="ARBA00022692"/>
    </source>
</evidence>
<evidence type="ECO:0000256" key="6">
    <source>
        <dbReference type="RuleBase" id="RU003858"/>
    </source>
</evidence>
<dbReference type="CDD" id="cd15848">
    <property type="entry name" value="SNARE_syntaxin1-like"/>
    <property type="match status" value="1"/>
</dbReference>
<feature type="transmembrane region" description="Helical" evidence="7">
    <location>
        <begin position="930"/>
        <end position="950"/>
    </location>
</feature>
<reference evidence="10" key="2">
    <citation type="submission" date="2015-06" db="UniProtKB">
        <authorList>
            <consortium name="EnsemblProtists"/>
        </authorList>
    </citation>
    <scope>IDENTIFICATION</scope>
    <source>
        <strain evidence="10">Pr102</strain>
    </source>
</reference>
<dbReference type="PROSITE" id="PS00914">
    <property type="entry name" value="SYNTAXIN"/>
    <property type="match status" value="1"/>
</dbReference>
<dbReference type="InterPro" id="IPR006011">
    <property type="entry name" value="Syntaxin_N"/>
</dbReference>
<dbReference type="Gene3D" id="1.20.58.70">
    <property type="match status" value="1"/>
</dbReference>
<reference evidence="11" key="1">
    <citation type="journal article" date="2006" name="Science">
        <title>Phytophthora genome sequences uncover evolutionary origins and mechanisms of pathogenesis.</title>
        <authorList>
            <person name="Tyler B.M."/>
            <person name="Tripathy S."/>
            <person name="Zhang X."/>
            <person name="Dehal P."/>
            <person name="Jiang R.H."/>
            <person name="Aerts A."/>
            <person name="Arredondo F.D."/>
            <person name="Baxter L."/>
            <person name="Bensasson D."/>
            <person name="Beynon J.L."/>
            <person name="Chapman J."/>
            <person name="Damasceno C.M."/>
            <person name="Dorrance A.E."/>
            <person name="Dou D."/>
            <person name="Dickerman A.W."/>
            <person name="Dubchak I.L."/>
            <person name="Garbelotto M."/>
            <person name="Gijzen M."/>
            <person name="Gordon S.G."/>
            <person name="Govers F."/>
            <person name="Grunwald N.J."/>
            <person name="Huang W."/>
            <person name="Ivors K.L."/>
            <person name="Jones R.W."/>
            <person name="Kamoun S."/>
            <person name="Krampis K."/>
            <person name="Lamour K.H."/>
            <person name="Lee M.K."/>
            <person name="McDonald W.H."/>
            <person name="Medina M."/>
            <person name="Meijer H.J."/>
            <person name="Nordberg E.K."/>
            <person name="Maclean D.J."/>
            <person name="Ospina-Giraldo M.D."/>
            <person name="Morris P.F."/>
            <person name="Phuntumart V."/>
            <person name="Putnam N.H."/>
            <person name="Rash S."/>
            <person name="Rose J.K."/>
            <person name="Sakihama Y."/>
            <person name="Salamov A.A."/>
            <person name="Savidor A."/>
            <person name="Scheuring C.F."/>
            <person name="Smith B.M."/>
            <person name="Sobral B.W."/>
            <person name="Terry A."/>
            <person name="Torto-Alalibo T.A."/>
            <person name="Win J."/>
            <person name="Xu Z."/>
            <person name="Zhang H."/>
            <person name="Grigoriev I.V."/>
            <person name="Rokhsar D.S."/>
            <person name="Boore J.L."/>
        </authorList>
    </citation>
    <scope>NUCLEOTIDE SEQUENCE [LARGE SCALE GENOMIC DNA]</scope>
    <source>
        <strain evidence="11">Pr102</strain>
    </source>
</reference>
<comment type="subcellular location">
    <subcellularLocation>
        <location evidence="1">Membrane</location>
        <topology evidence="1">Multi-pass membrane protein</topology>
    </subcellularLocation>
</comment>
<evidence type="ECO:0000256" key="2">
    <source>
        <dbReference type="ARBA" id="ARBA00009063"/>
    </source>
</evidence>
<keyword evidence="4 7" id="KW-1133">Transmembrane helix</keyword>
<feature type="transmembrane region" description="Helical" evidence="7">
    <location>
        <begin position="20"/>
        <end position="42"/>
    </location>
</feature>
<dbReference type="VEuPathDB" id="FungiDB:KRP22_7479"/>
<dbReference type="InterPro" id="IPR002645">
    <property type="entry name" value="STAS_dom"/>
</dbReference>
<keyword evidence="3 7" id="KW-0812">Transmembrane</keyword>
<dbReference type="InterPro" id="IPR011547">
    <property type="entry name" value="SLC26A/SulP_dom"/>
</dbReference>
<dbReference type="EnsemblProtists" id="Phyra80578">
    <property type="protein sequence ID" value="Phyra80578"/>
    <property type="gene ID" value="Phyra80578"/>
</dbReference>
<dbReference type="InterPro" id="IPR010989">
    <property type="entry name" value="SNARE"/>
</dbReference>
<dbReference type="PROSITE" id="PS50192">
    <property type="entry name" value="T_SNARE"/>
    <property type="match status" value="1"/>
</dbReference>
<dbReference type="eggNOG" id="KOG0236">
    <property type="taxonomic scope" value="Eukaryota"/>
</dbReference>
<dbReference type="Gene3D" id="1.20.5.110">
    <property type="match status" value="1"/>
</dbReference>
<dbReference type="InterPro" id="IPR000727">
    <property type="entry name" value="T_SNARE_dom"/>
</dbReference>
<feature type="transmembrane region" description="Helical" evidence="7">
    <location>
        <begin position="316"/>
        <end position="334"/>
    </location>
</feature>
<dbReference type="EMBL" id="DS566047">
    <property type="status" value="NOT_ANNOTATED_CDS"/>
    <property type="molecule type" value="Genomic_DNA"/>
</dbReference>
<evidence type="ECO:0000256" key="5">
    <source>
        <dbReference type="ARBA" id="ARBA00023136"/>
    </source>
</evidence>
<dbReference type="Gene3D" id="3.30.750.24">
    <property type="entry name" value="STAS domain"/>
    <property type="match status" value="1"/>
</dbReference>
<organism evidence="10 11">
    <name type="scientific">Phytophthora ramorum</name>
    <name type="common">Sudden oak death agent</name>
    <dbReference type="NCBI Taxonomy" id="164328"/>
    <lineage>
        <taxon>Eukaryota</taxon>
        <taxon>Sar</taxon>
        <taxon>Stramenopiles</taxon>
        <taxon>Oomycota</taxon>
        <taxon>Peronosporomycetes</taxon>
        <taxon>Peronosporales</taxon>
        <taxon>Peronosporaceae</taxon>
        <taxon>Phytophthora</taxon>
    </lineage>
</organism>
<evidence type="ECO:0000313" key="10">
    <source>
        <dbReference type="EnsemblProtists" id="Phyra80578"/>
    </source>
</evidence>
<dbReference type="VEuPathDB" id="FungiDB:KRP23_2659"/>
<dbReference type="STRING" id="164328.H3GTT4"/>
<keyword evidence="11" id="KW-1185">Reference proteome</keyword>
<dbReference type="HOGENOM" id="CLU_003182_4_0_1"/>
<protein>
    <recommendedName>
        <fullName evidence="12">STAS domain-containing protein</fullName>
    </recommendedName>
</protein>
<feature type="domain" description="T-SNARE coiled-coil homology" evidence="8">
    <location>
        <begin position="860"/>
        <end position="918"/>
    </location>
</feature>
<feature type="transmembrane region" description="Helical" evidence="7">
    <location>
        <begin position="85"/>
        <end position="102"/>
    </location>
</feature>
<feature type="transmembrane region" description="Helical" evidence="7">
    <location>
        <begin position="346"/>
        <end position="368"/>
    </location>
</feature>
<dbReference type="AlphaFoldDB" id="H3GTT4"/>
<dbReference type="InParanoid" id="H3GTT4"/>
<evidence type="ECO:0000259" key="8">
    <source>
        <dbReference type="PROSITE" id="PS50192"/>
    </source>
</evidence>
<comment type="similarity">
    <text evidence="2 6">Belongs to the syntaxin family.</text>
</comment>
<feature type="transmembrane region" description="Helical" evidence="7">
    <location>
        <begin position="185"/>
        <end position="206"/>
    </location>
</feature>
<dbReference type="InterPro" id="IPR036513">
    <property type="entry name" value="STAS_dom_sf"/>
</dbReference>
<feature type="domain" description="STAS" evidence="9">
    <location>
        <begin position="468"/>
        <end position="617"/>
    </location>
</feature>
<dbReference type="VEuPathDB" id="FungiDB:KRP23_2657"/>
<feature type="transmembrane region" description="Helical" evidence="7">
    <location>
        <begin position="212"/>
        <end position="232"/>
    </location>
</feature>
<dbReference type="PROSITE" id="PS50801">
    <property type="entry name" value="STAS"/>
    <property type="match status" value="1"/>
</dbReference>
<dbReference type="Pfam" id="PF00804">
    <property type="entry name" value="Syntaxin"/>
    <property type="match status" value="1"/>
</dbReference>
<evidence type="ECO:0000256" key="4">
    <source>
        <dbReference type="ARBA" id="ARBA00022989"/>
    </source>
</evidence>
<dbReference type="GO" id="GO:0006886">
    <property type="term" value="P:intracellular protein transport"/>
    <property type="evidence" value="ECO:0007669"/>
    <property type="project" value="InterPro"/>
</dbReference>